<dbReference type="InterPro" id="IPR000222">
    <property type="entry name" value="PP2C_BS"/>
</dbReference>
<protein>
    <submittedName>
        <fullName evidence="3">Uncharacterized protein</fullName>
    </submittedName>
</protein>
<dbReference type="Gene3D" id="3.60.40.10">
    <property type="entry name" value="PPM-type phosphatase domain"/>
    <property type="match status" value="1"/>
</dbReference>
<sequence>MSQRGGNTFPGDRSLHPVFAVTDHNCYLELGLRRRCLLRRAVATVCLPFTFTSSFRGRRRALLRLQQKQKKKKRKEKEKGKKTERGKKRRKGGNGNREEGERRGEESRGWRGRRRGRRCPARTTIVTHYCCLVATAAPCRRNQSRHRCLLKAFASPPEPLPSSLPLDEGERKRCDVHSSSLPCFISAAAMDAVVGFLELLFCYRRCCSRASIAGERRRCRQRTTVEAATVLLFRYYCEGVFMLNEVVIVSYSAAAGTLVFLIGRLDDMMPEKDDDGRFASGGWNSEDGRLSCGYSSFRGKKVSMEDFYDIKTLKIGGHSVCLLGVFDGHGGFRGAEYLKEHLFDNLMKHPKSFTDAKLAISETTIISKAGKAIALFEDHEPNRSDERKRN</sequence>
<dbReference type="EMBL" id="SDMP01000017">
    <property type="protein sequence ID" value="RYR00085.1"/>
    <property type="molecule type" value="Genomic_DNA"/>
</dbReference>
<proteinExistence type="predicted"/>
<name>A0A444YDV0_ARAHY</name>
<evidence type="ECO:0000313" key="3">
    <source>
        <dbReference type="EMBL" id="RYR00085.1"/>
    </source>
</evidence>
<feature type="transmembrane region" description="Helical" evidence="2">
    <location>
        <begin position="248"/>
        <end position="265"/>
    </location>
</feature>
<keyword evidence="4" id="KW-1185">Reference proteome</keyword>
<accession>A0A444YDV0</accession>
<comment type="caution">
    <text evidence="3">The sequence shown here is derived from an EMBL/GenBank/DDBJ whole genome shotgun (WGS) entry which is preliminary data.</text>
</comment>
<dbReference type="SUPFAM" id="SSF81606">
    <property type="entry name" value="PP2C-like"/>
    <property type="match status" value="1"/>
</dbReference>
<reference evidence="3 4" key="1">
    <citation type="submission" date="2019-01" db="EMBL/GenBank/DDBJ databases">
        <title>Sequencing of cultivated peanut Arachis hypogaea provides insights into genome evolution and oil improvement.</title>
        <authorList>
            <person name="Chen X."/>
        </authorList>
    </citation>
    <scope>NUCLEOTIDE SEQUENCE [LARGE SCALE GENOMIC DNA]</scope>
    <source>
        <strain evidence="4">cv. Fuhuasheng</strain>
        <tissue evidence="3">Leaves</tissue>
    </source>
</reference>
<dbReference type="PANTHER" id="PTHR47992">
    <property type="entry name" value="PROTEIN PHOSPHATASE"/>
    <property type="match status" value="1"/>
</dbReference>
<dbReference type="STRING" id="3818.A0A444YDV0"/>
<evidence type="ECO:0000313" key="4">
    <source>
        <dbReference type="Proteomes" id="UP000289738"/>
    </source>
</evidence>
<dbReference type="GO" id="GO:0043169">
    <property type="term" value="F:cation binding"/>
    <property type="evidence" value="ECO:0007669"/>
    <property type="project" value="InterPro"/>
</dbReference>
<dbReference type="AlphaFoldDB" id="A0A444YDV0"/>
<dbReference type="InterPro" id="IPR036457">
    <property type="entry name" value="PPM-type-like_dom_sf"/>
</dbReference>
<gene>
    <name evidence="3" type="ORF">Ahy_B07g088141</name>
</gene>
<keyword evidence="2" id="KW-1133">Transmembrane helix</keyword>
<dbReference type="InterPro" id="IPR015655">
    <property type="entry name" value="PP2C"/>
</dbReference>
<evidence type="ECO:0000256" key="2">
    <source>
        <dbReference type="SAM" id="Phobius"/>
    </source>
</evidence>
<organism evidence="3 4">
    <name type="scientific">Arachis hypogaea</name>
    <name type="common">Peanut</name>
    <dbReference type="NCBI Taxonomy" id="3818"/>
    <lineage>
        <taxon>Eukaryota</taxon>
        <taxon>Viridiplantae</taxon>
        <taxon>Streptophyta</taxon>
        <taxon>Embryophyta</taxon>
        <taxon>Tracheophyta</taxon>
        <taxon>Spermatophyta</taxon>
        <taxon>Magnoliopsida</taxon>
        <taxon>eudicotyledons</taxon>
        <taxon>Gunneridae</taxon>
        <taxon>Pentapetalae</taxon>
        <taxon>rosids</taxon>
        <taxon>fabids</taxon>
        <taxon>Fabales</taxon>
        <taxon>Fabaceae</taxon>
        <taxon>Papilionoideae</taxon>
        <taxon>50 kb inversion clade</taxon>
        <taxon>dalbergioids sensu lato</taxon>
        <taxon>Dalbergieae</taxon>
        <taxon>Pterocarpus clade</taxon>
        <taxon>Arachis</taxon>
    </lineage>
</organism>
<feature type="compositionally biased region" description="Basic residues" evidence="1">
    <location>
        <begin position="66"/>
        <end position="76"/>
    </location>
</feature>
<dbReference type="Proteomes" id="UP000289738">
    <property type="component" value="Chromosome B07"/>
</dbReference>
<feature type="region of interest" description="Disordered" evidence="1">
    <location>
        <begin position="66"/>
        <end position="113"/>
    </location>
</feature>
<dbReference type="GO" id="GO:0004722">
    <property type="term" value="F:protein serine/threonine phosphatase activity"/>
    <property type="evidence" value="ECO:0007669"/>
    <property type="project" value="InterPro"/>
</dbReference>
<dbReference type="PROSITE" id="PS01032">
    <property type="entry name" value="PPM_1"/>
    <property type="match status" value="1"/>
</dbReference>
<keyword evidence="2" id="KW-0472">Membrane</keyword>
<evidence type="ECO:0000256" key="1">
    <source>
        <dbReference type="SAM" id="MobiDB-lite"/>
    </source>
</evidence>
<feature type="compositionally biased region" description="Basic and acidic residues" evidence="1">
    <location>
        <begin position="96"/>
        <end position="109"/>
    </location>
</feature>
<keyword evidence="2" id="KW-0812">Transmembrane</keyword>